<evidence type="ECO:0000313" key="1">
    <source>
        <dbReference type="EMBL" id="BAY67332.1"/>
    </source>
</evidence>
<name>A0A1Z4KED1_ANAVA</name>
<accession>A0A1Z4KED1</accession>
<evidence type="ECO:0000313" key="2">
    <source>
        <dbReference type="Proteomes" id="UP000217507"/>
    </source>
</evidence>
<reference evidence="1 2" key="1">
    <citation type="submission" date="2017-06" db="EMBL/GenBank/DDBJ databases">
        <title>Genome sequencing of cyanobaciteial culture collection at National Institute for Environmental Studies (NIES).</title>
        <authorList>
            <person name="Hirose Y."/>
            <person name="Shimura Y."/>
            <person name="Fujisawa T."/>
            <person name="Nakamura Y."/>
            <person name="Kawachi M."/>
        </authorList>
    </citation>
    <scope>NUCLEOTIDE SEQUENCE [LARGE SCALE GENOMIC DNA]</scope>
    <source>
        <strain evidence="1 2">NIES-23</strain>
    </source>
</reference>
<gene>
    <name evidence="1" type="ORF">NIES23_01050</name>
</gene>
<organism evidence="1 2">
    <name type="scientific">Trichormus variabilis NIES-23</name>
    <dbReference type="NCBI Taxonomy" id="1973479"/>
    <lineage>
        <taxon>Bacteria</taxon>
        <taxon>Bacillati</taxon>
        <taxon>Cyanobacteriota</taxon>
        <taxon>Cyanophyceae</taxon>
        <taxon>Nostocales</taxon>
        <taxon>Nostocaceae</taxon>
        <taxon>Trichormus</taxon>
    </lineage>
</organism>
<protein>
    <submittedName>
        <fullName evidence="1">Uncharacterized protein</fullName>
    </submittedName>
</protein>
<dbReference type="Proteomes" id="UP000217507">
    <property type="component" value="Chromosome"/>
</dbReference>
<dbReference type="AlphaFoldDB" id="A0A1Z4KED1"/>
<sequence>MFIIEIKVFFITSQKNEITVSGQVHIRDLLDKPN</sequence>
<proteinExistence type="predicted"/>
<dbReference type="EMBL" id="AP018216">
    <property type="protein sequence ID" value="BAY67332.1"/>
    <property type="molecule type" value="Genomic_DNA"/>
</dbReference>